<accession>A0A6P2BNR8</accession>
<feature type="compositionally biased region" description="Gly residues" evidence="1">
    <location>
        <begin position="42"/>
        <end position="51"/>
    </location>
</feature>
<name>A0A6P2BNR8_9ACTN</name>
<comment type="caution">
    <text evidence="2">The sequence shown here is derived from an EMBL/GenBank/DDBJ whole genome shotgun (WGS) entry which is preliminary data.</text>
</comment>
<sequence length="89" mass="9737">MTLALCRATETSLSPRIGKLILGRDKRRDPGSQLRTPAFGGLAEGSRGGTSPGYEDWTKKQLAERAREIGVKGRSSMSKQRLISALRNH</sequence>
<keyword evidence="3" id="KW-1185">Reference proteome</keyword>
<dbReference type="AlphaFoldDB" id="A0A6P2BNR8"/>
<dbReference type="OrthoDB" id="215254at2"/>
<dbReference type="Proteomes" id="UP000460272">
    <property type="component" value="Unassembled WGS sequence"/>
</dbReference>
<feature type="region of interest" description="Disordered" evidence="1">
    <location>
        <begin position="24"/>
        <end position="56"/>
    </location>
</feature>
<evidence type="ECO:0000313" key="2">
    <source>
        <dbReference type="EMBL" id="TVZ00709.1"/>
    </source>
</evidence>
<evidence type="ECO:0000313" key="3">
    <source>
        <dbReference type="Proteomes" id="UP000460272"/>
    </source>
</evidence>
<organism evidence="2 3">
    <name type="scientific">Trebonia kvetii</name>
    <dbReference type="NCBI Taxonomy" id="2480626"/>
    <lineage>
        <taxon>Bacteria</taxon>
        <taxon>Bacillati</taxon>
        <taxon>Actinomycetota</taxon>
        <taxon>Actinomycetes</taxon>
        <taxon>Streptosporangiales</taxon>
        <taxon>Treboniaceae</taxon>
        <taxon>Trebonia</taxon>
    </lineage>
</organism>
<protein>
    <submittedName>
        <fullName evidence="2">Rho termination factor</fullName>
    </submittedName>
</protein>
<proteinExistence type="predicted"/>
<dbReference type="RefSeq" id="WP_145860382.1">
    <property type="nucleotide sequence ID" value="NZ_RPFW01000008.1"/>
</dbReference>
<feature type="region of interest" description="Disordered" evidence="1">
    <location>
        <begin position="68"/>
        <end position="89"/>
    </location>
</feature>
<gene>
    <name evidence="2" type="ORF">EAS64_35730</name>
</gene>
<evidence type="ECO:0000256" key="1">
    <source>
        <dbReference type="SAM" id="MobiDB-lite"/>
    </source>
</evidence>
<reference evidence="2 3" key="1">
    <citation type="submission" date="2018-11" db="EMBL/GenBank/DDBJ databases">
        <title>Trebonia kvetii gen.nov., sp.nov., a novel acidophilic actinobacterium, and proposal of the new actinobacterial family Treboniaceae fam. nov.</title>
        <authorList>
            <person name="Rapoport D."/>
            <person name="Sagova-Mareckova M."/>
            <person name="Sedlacek I."/>
            <person name="Provaznik J."/>
            <person name="Kralova S."/>
            <person name="Pavlinic D."/>
            <person name="Benes V."/>
            <person name="Kopecky J."/>
        </authorList>
    </citation>
    <scope>NUCLEOTIDE SEQUENCE [LARGE SCALE GENOMIC DNA]</scope>
    <source>
        <strain evidence="2 3">15Tr583</strain>
    </source>
</reference>
<dbReference type="EMBL" id="RPFW01000008">
    <property type="protein sequence ID" value="TVZ00709.1"/>
    <property type="molecule type" value="Genomic_DNA"/>
</dbReference>